<dbReference type="PATRIC" id="fig|1360.114.peg.1620"/>
<evidence type="ECO:0000313" key="3">
    <source>
        <dbReference type="Proteomes" id="UP000053719"/>
    </source>
</evidence>
<protein>
    <submittedName>
        <fullName evidence="2">Uncharacterized protein</fullName>
    </submittedName>
</protein>
<evidence type="ECO:0000313" key="2">
    <source>
        <dbReference type="EMBL" id="KSU19419.1"/>
    </source>
</evidence>
<dbReference type="RefSeq" id="WP_058212059.1">
    <property type="nucleotide sequence ID" value="NZ_LKLU01000107.1"/>
</dbReference>
<comment type="caution">
    <text evidence="2">The sequence shown here is derived from an EMBL/GenBank/DDBJ whole genome shotgun (WGS) entry which is preliminary data.</text>
</comment>
<dbReference type="AlphaFoldDB" id="A0A0V8E0Q3"/>
<gene>
    <name evidence="2" type="ORF">M20_2038</name>
</gene>
<organism evidence="2 3">
    <name type="scientific">Lactococcus lactis subsp. lactis</name>
    <name type="common">Streptococcus lactis</name>
    <dbReference type="NCBI Taxonomy" id="1360"/>
    <lineage>
        <taxon>Bacteria</taxon>
        <taxon>Bacillati</taxon>
        <taxon>Bacillota</taxon>
        <taxon>Bacilli</taxon>
        <taxon>Lactobacillales</taxon>
        <taxon>Streptococcaceae</taxon>
        <taxon>Lactococcus</taxon>
    </lineage>
</organism>
<dbReference type="EMBL" id="LKLU01000107">
    <property type="protein sequence ID" value="KSU19419.1"/>
    <property type="molecule type" value="Genomic_DNA"/>
</dbReference>
<accession>A0A0V8E0Q3</accession>
<proteinExistence type="predicted"/>
<feature type="transmembrane region" description="Helical" evidence="1">
    <location>
        <begin position="7"/>
        <end position="26"/>
    </location>
</feature>
<evidence type="ECO:0000256" key="1">
    <source>
        <dbReference type="SAM" id="Phobius"/>
    </source>
</evidence>
<name>A0A0V8E0Q3_LACLL</name>
<keyword evidence="1" id="KW-1133">Transmembrane helix</keyword>
<dbReference type="CDD" id="cd12087">
    <property type="entry name" value="TM_EGFR-like"/>
    <property type="match status" value="1"/>
</dbReference>
<dbReference type="Proteomes" id="UP000053719">
    <property type="component" value="Unassembled WGS sequence"/>
</dbReference>
<sequence length="160" mass="18013">MKKGIKIGAVIGLIVLILVGVFVFWFSTLPKAQEVAPPKKFIATQKSTIQKIEVKPEILKKTNAFVSTFFLFDQEKMKDFQAIQGVTTDTAQYFEQYGKGTGITYTLKQATQDNSSNVFITYDVTGTYQKKQQKFSMVINVGQTYSTTLTIQSYTVIAYE</sequence>
<keyword evidence="1" id="KW-0812">Transmembrane</keyword>
<reference evidence="3" key="1">
    <citation type="submission" date="2015-10" db="EMBL/GenBank/DDBJ databases">
        <title>Draft Genome Sequences of 11 Lactococcus lactis subspecies cremoris strains.</title>
        <authorList>
            <person name="Wels M."/>
            <person name="Backus L."/>
            <person name="Boekhorst J."/>
            <person name="Dijkstra A."/>
            <person name="Beerthuizen M."/>
            <person name="Kelly W."/>
            <person name="Siezen R."/>
            <person name="Bachmann H."/>
            <person name="Van Hijum S."/>
        </authorList>
    </citation>
    <scope>NUCLEOTIDE SEQUENCE [LARGE SCALE GENOMIC DNA]</scope>
    <source>
        <strain evidence="3">M20</strain>
    </source>
</reference>
<keyword evidence="1" id="KW-0472">Membrane</keyword>